<dbReference type="SUPFAM" id="SSF51735">
    <property type="entry name" value="NAD(P)-binding Rossmann-fold domains"/>
    <property type="match status" value="1"/>
</dbReference>
<dbReference type="InterPro" id="IPR002347">
    <property type="entry name" value="SDR_fam"/>
</dbReference>
<dbReference type="Pfam" id="PF00106">
    <property type="entry name" value="adh_short"/>
    <property type="match status" value="1"/>
</dbReference>
<comment type="similarity">
    <text evidence="1">Belongs to the short-chain dehydrogenases/reductases (SDR) family.</text>
</comment>
<dbReference type="PANTHER" id="PTHR43976">
    <property type="entry name" value="SHORT CHAIN DEHYDROGENASE"/>
    <property type="match status" value="1"/>
</dbReference>
<dbReference type="PRINTS" id="PR00081">
    <property type="entry name" value="GDHRDH"/>
</dbReference>
<organism evidence="3 4">
    <name type="scientific">Hyphodiscus hymeniophilus</name>
    <dbReference type="NCBI Taxonomy" id="353542"/>
    <lineage>
        <taxon>Eukaryota</taxon>
        <taxon>Fungi</taxon>
        <taxon>Dikarya</taxon>
        <taxon>Ascomycota</taxon>
        <taxon>Pezizomycotina</taxon>
        <taxon>Leotiomycetes</taxon>
        <taxon>Helotiales</taxon>
        <taxon>Hyphodiscaceae</taxon>
        <taxon>Hyphodiscus</taxon>
    </lineage>
</organism>
<name>A0A9P7B183_9HELO</name>
<keyword evidence="2" id="KW-0560">Oxidoreductase</keyword>
<proteinExistence type="inferred from homology"/>
<dbReference type="OrthoDB" id="1274115at2759"/>
<gene>
    <name evidence="3" type="ORF">D0Z07_0513</name>
</gene>
<dbReference type="Proteomes" id="UP000785200">
    <property type="component" value="Unassembled WGS sequence"/>
</dbReference>
<evidence type="ECO:0000256" key="1">
    <source>
        <dbReference type="ARBA" id="ARBA00006484"/>
    </source>
</evidence>
<dbReference type="PANTHER" id="PTHR43976:SF16">
    <property type="entry name" value="SHORT-CHAIN DEHYDROGENASE_REDUCTASE FAMILY PROTEIN"/>
    <property type="match status" value="1"/>
</dbReference>
<dbReference type="GO" id="GO:0016491">
    <property type="term" value="F:oxidoreductase activity"/>
    <property type="evidence" value="ECO:0007669"/>
    <property type="project" value="UniProtKB-KW"/>
</dbReference>
<comment type="caution">
    <text evidence="3">The sequence shown here is derived from an EMBL/GenBank/DDBJ whole genome shotgun (WGS) entry which is preliminary data.</text>
</comment>
<sequence length="282" mass="31055">MKQLTWLITGCSSGFGEAFVHEILARGDRVIATGRNASERLKHLEGTGAAILEIDVTASQAELDSKVKEALEIYYGIDVLVNNAGYFELGLLEEVRQMNTNLFGPMNMTKAILPYFRQRKEGKLVFIGSVNGFQGATASGPYTASKFALEELSSFGIQSIIFEPGGFQTKLLSSSKVESAGTAQDEYQQFFAVVQEAIQSRNGWQPGNIQKGVQRMVDVIRSEGYAAGRPLPKRLPLGSESLNIIKEKCFEILRICNDWEDLIVSTDSEEVPGKKRKFDGAL</sequence>
<keyword evidence="4" id="KW-1185">Reference proteome</keyword>
<dbReference type="CDD" id="cd05374">
    <property type="entry name" value="17beta-HSD-like_SDR_c"/>
    <property type="match status" value="1"/>
</dbReference>
<dbReference type="Gene3D" id="3.40.50.720">
    <property type="entry name" value="NAD(P)-binding Rossmann-like Domain"/>
    <property type="match status" value="1"/>
</dbReference>
<protein>
    <submittedName>
        <fullName evidence="3">Oxidoreductase</fullName>
    </submittedName>
</protein>
<reference evidence="3" key="1">
    <citation type="submission" date="2019-07" db="EMBL/GenBank/DDBJ databases">
        <title>Hyphodiscus hymeniophilus genome sequencing and assembly.</title>
        <authorList>
            <person name="Kramer G."/>
            <person name="Nodwell J."/>
        </authorList>
    </citation>
    <scope>NUCLEOTIDE SEQUENCE</scope>
    <source>
        <strain evidence="3">ATCC 34498</strain>
    </source>
</reference>
<accession>A0A9P7B183</accession>
<evidence type="ECO:0000313" key="3">
    <source>
        <dbReference type="EMBL" id="KAG0653022.1"/>
    </source>
</evidence>
<evidence type="ECO:0000256" key="2">
    <source>
        <dbReference type="ARBA" id="ARBA00023002"/>
    </source>
</evidence>
<evidence type="ECO:0000313" key="4">
    <source>
        <dbReference type="Proteomes" id="UP000785200"/>
    </source>
</evidence>
<dbReference type="InterPro" id="IPR051911">
    <property type="entry name" value="SDR_oxidoreductase"/>
</dbReference>
<dbReference type="InterPro" id="IPR036291">
    <property type="entry name" value="NAD(P)-bd_dom_sf"/>
</dbReference>
<dbReference type="AlphaFoldDB" id="A0A9P7B183"/>
<dbReference type="EMBL" id="VNKQ01000002">
    <property type="protein sequence ID" value="KAG0653022.1"/>
    <property type="molecule type" value="Genomic_DNA"/>
</dbReference>